<organism evidence="3 4">
    <name type="scientific">Paenibacillus aestuarii</name>
    <dbReference type="NCBI Taxonomy" id="516965"/>
    <lineage>
        <taxon>Bacteria</taxon>
        <taxon>Bacillati</taxon>
        <taxon>Bacillota</taxon>
        <taxon>Bacilli</taxon>
        <taxon>Bacillales</taxon>
        <taxon>Paenibacillaceae</taxon>
        <taxon>Paenibacillus</taxon>
    </lineage>
</organism>
<feature type="compositionally biased region" description="Low complexity" evidence="1">
    <location>
        <begin position="67"/>
        <end position="97"/>
    </location>
</feature>
<keyword evidence="4" id="KW-1185">Reference proteome</keyword>
<keyword evidence="2" id="KW-0472">Membrane</keyword>
<dbReference type="Gene3D" id="1.10.287.4300">
    <property type="entry name" value="Stage III sporulation protein AH-like"/>
    <property type="match status" value="1"/>
</dbReference>
<keyword evidence="2" id="KW-1133">Transmembrane helix</keyword>
<comment type="caution">
    <text evidence="3">The sequence shown here is derived from an EMBL/GenBank/DDBJ whole genome shotgun (WGS) entry which is preliminary data.</text>
</comment>
<sequence>MNAKRQTIWLVSMLSLMVVLSAYYLFTEDVNKLDLAANDTKANSQEVKIDMSQAGPSGKTDVKATTGTDAKSAADSKASSSAATQSGTQSTTQSSTKTDTKADASKTDASKTDASKTDASKTTSSANTNKSTASSSTAKTDDQILKQVEEQTKTTSASDYFINEQMKQHDMFAKQSSDLMNIIIDSKQTPDAVAKANNDLQKLADVQDKVEALQDQLMKDFPQAIVNQDGNQWKVTVQSDKLEKSQGVTIVDMVIKELGAAPENIKIQYVRP</sequence>
<feature type="region of interest" description="Disordered" evidence="1">
    <location>
        <begin position="47"/>
        <end position="143"/>
    </location>
</feature>
<keyword evidence="2" id="KW-0812">Transmembrane</keyword>
<evidence type="ECO:0000256" key="1">
    <source>
        <dbReference type="SAM" id="MobiDB-lite"/>
    </source>
</evidence>
<accession>A0ABW0K3U1</accession>
<name>A0ABW0K3U1_9BACL</name>
<proteinExistence type="predicted"/>
<dbReference type="Pfam" id="PF12685">
    <property type="entry name" value="SpoIIIAH"/>
    <property type="match status" value="1"/>
</dbReference>
<feature type="compositionally biased region" description="Basic and acidic residues" evidence="1">
    <location>
        <begin position="98"/>
        <end position="119"/>
    </location>
</feature>
<reference evidence="4" key="1">
    <citation type="journal article" date="2019" name="Int. J. Syst. Evol. Microbiol.">
        <title>The Global Catalogue of Microorganisms (GCM) 10K type strain sequencing project: providing services to taxonomists for standard genome sequencing and annotation.</title>
        <authorList>
            <consortium name="The Broad Institute Genomics Platform"/>
            <consortium name="The Broad Institute Genome Sequencing Center for Infectious Disease"/>
            <person name="Wu L."/>
            <person name="Ma J."/>
        </authorList>
    </citation>
    <scope>NUCLEOTIDE SEQUENCE [LARGE SCALE GENOMIC DNA]</scope>
    <source>
        <strain evidence="4">KACC 11904</strain>
    </source>
</reference>
<evidence type="ECO:0000256" key="2">
    <source>
        <dbReference type="SAM" id="Phobius"/>
    </source>
</evidence>
<protein>
    <submittedName>
        <fullName evidence="3">SpoIIIAH-like family protein</fullName>
    </submittedName>
</protein>
<gene>
    <name evidence="3" type="ORF">ACFPOG_06785</name>
</gene>
<feature type="transmembrane region" description="Helical" evidence="2">
    <location>
        <begin position="7"/>
        <end position="26"/>
    </location>
</feature>
<dbReference type="InterPro" id="IPR038503">
    <property type="entry name" value="SpoIIIAH_sf"/>
</dbReference>
<dbReference type="EMBL" id="JBHSMJ010000009">
    <property type="protein sequence ID" value="MFC5447958.1"/>
    <property type="molecule type" value="Genomic_DNA"/>
</dbReference>
<dbReference type="RefSeq" id="WP_270885813.1">
    <property type="nucleotide sequence ID" value="NZ_JAQFVF010000092.1"/>
</dbReference>
<dbReference type="Proteomes" id="UP001596044">
    <property type="component" value="Unassembled WGS sequence"/>
</dbReference>
<feature type="compositionally biased region" description="Low complexity" evidence="1">
    <location>
        <begin position="120"/>
        <end position="138"/>
    </location>
</feature>
<evidence type="ECO:0000313" key="3">
    <source>
        <dbReference type="EMBL" id="MFC5447958.1"/>
    </source>
</evidence>
<dbReference type="InterPro" id="IPR024232">
    <property type="entry name" value="SpoIIIAH"/>
</dbReference>
<evidence type="ECO:0000313" key="4">
    <source>
        <dbReference type="Proteomes" id="UP001596044"/>
    </source>
</evidence>